<proteinExistence type="predicted"/>
<dbReference type="RefSeq" id="WP_188462717.1">
    <property type="nucleotide sequence ID" value="NZ_BAABHU010000005.1"/>
</dbReference>
<accession>A0ABQ1M2R1</accession>
<reference evidence="2" key="1">
    <citation type="journal article" date="2019" name="Int. J. Syst. Evol. Microbiol.">
        <title>The Global Catalogue of Microorganisms (GCM) 10K type strain sequencing project: providing services to taxonomists for standard genome sequencing and annotation.</title>
        <authorList>
            <consortium name="The Broad Institute Genomics Platform"/>
            <consortium name="The Broad Institute Genome Sequencing Center for Infectious Disease"/>
            <person name="Wu L."/>
            <person name="Ma J."/>
        </authorList>
    </citation>
    <scope>NUCLEOTIDE SEQUENCE [LARGE SCALE GENOMIC DNA]</scope>
    <source>
        <strain evidence="2">CGMCC 1.10832</strain>
    </source>
</reference>
<organism evidence="1 2">
    <name type="scientific">Marivirga lumbricoides</name>
    <dbReference type="NCBI Taxonomy" id="1046115"/>
    <lineage>
        <taxon>Bacteria</taxon>
        <taxon>Pseudomonadati</taxon>
        <taxon>Bacteroidota</taxon>
        <taxon>Cytophagia</taxon>
        <taxon>Cytophagales</taxon>
        <taxon>Marivirgaceae</taxon>
        <taxon>Marivirga</taxon>
    </lineage>
</organism>
<gene>
    <name evidence="1" type="ORF">GCM10011506_19020</name>
</gene>
<comment type="caution">
    <text evidence="1">The sequence shown here is derived from an EMBL/GenBank/DDBJ whole genome shotgun (WGS) entry which is preliminary data.</text>
</comment>
<name>A0ABQ1M2R1_9BACT</name>
<sequence length="182" mass="21375">MKILVGILIGWLSLYFFAIVKKNIGQKKGIKSKEYANLAFTARLRDSIRHIIFEYDIKRKNNDFLLNIKIKEKLIMQLMHRAHFPELCQSESDINFGLALYIPVNGWEKEQVLRLDKIVSEESETVRMSKSGQIEYYVIDLGKRVRFSGYFLTRIIKEVFEADENQFNSSLYSEGNLPYHLN</sequence>
<evidence type="ECO:0000313" key="2">
    <source>
        <dbReference type="Proteomes" id="UP000636010"/>
    </source>
</evidence>
<evidence type="ECO:0000313" key="1">
    <source>
        <dbReference type="EMBL" id="GGC33768.1"/>
    </source>
</evidence>
<protein>
    <submittedName>
        <fullName evidence="1">Uncharacterized protein</fullName>
    </submittedName>
</protein>
<dbReference type="Proteomes" id="UP000636010">
    <property type="component" value="Unassembled WGS sequence"/>
</dbReference>
<dbReference type="EMBL" id="BMEC01000005">
    <property type="protein sequence ID" value="GGC33768.1"/>
    <property type="molecule type" value="Genomic_DNA"/>
</dbReference>
<keyword evidence="2" id="KW-1185">Reference proteome</keyword>